<reference evidence="9" key="1">
    <citation type="submission" date="2020-04" db="EMBL/GenBank/DDBJ databases">
        <authorList>
            <person name="Kittiwongwattana C."/>
        </authorList>
    </citation>
    <scope>NUCLEOTIDE SEQUENCE [LARGE SCALE GENOMIC DNA]</scope>
    <source>
        <strain evidence="9">1310</strain>
    </source>
</reference>
<dbReference type="EMBL" id="CP051205">
    <property type="protein sequence ID" value="QJB32208.1"/>
    <property type="molecule type" value="Genomic_DNA"/>
</dbReference>
<dbReference type="InterPro" id="IPR058240">
    <property type="entry name" value="rSAM_sf"/>
</dbReference>
<evidence type="ECO:0000313" key="9">
    <source>
        <dbReference type="Proteomes" id="UP000502421"/>
    </source>
</evidence>
<keyword evidence="6" id="KW-0411">Iron-sulfur</keyword>
<dbReference type="Proteomes" id="UP000502421">
    <property type="component" value="Chromosome"/>
</dbReference>
<dbReference type="InterPro" id="IPR013785">
    <property type="entry name" value="Aldolase_TIM"/>
</dbReference>
<keyword evidence="5" id="KW-0408">Iron</keyword>
<keyword evidence="3" id="KW-0949">S-adenosyl-L-methionine</keyword>
<evidence type="ECO:0000256" key="4">
    <source>
        <dbReference type="ARBA" id="ARBA00022723"/>
    </source>
</evidence>
<dbReference type="KEGG" id="coy:HF329_13085"/>
<dbReference type="PANTHER" id="PTHR43787:SF3">
    <property type="entry name" value="ARYLSULFATASE REGULATORY PROTEIN"/>
    <property type="match status" value="1"/>
</dbReference>
<dbReference type="PANTHER" id="PTHR43787">
    <property type="entry name" value="FEMO COFACTOR BIOSYNTHESIS PROTEIN NIFB-RELATED"/>
    <property type="match status" value="1"/>
</dbReference>
<dbReference type="Gene3D" id="3.20.20.70">
    <property type="entry name" value="Aldolase class I"/>
    <property type="match status" value="1"/>
</dbReference>
<dbReference type="SFLD" id="SFLDS00029">
    <property type="entry name" value="Radical_SAM"/>
    <property type="match status" value="1"/>
</dbReference>
<dbReference type="AlphaFoldDB" id="A0AAE7D8J9"/>
<dbReference type="InterPro" id="IPR007197">
    <property type="entry name" value="rSAM"/>
</dbReference>
<evidence type="ECO:0000313" key="8">
    <source>
        <dbReference type="EMBL" id="QJB32208.1"/>
    </source>
</evidence>
<keyword evidence="4" id="KW-0479">Metal-binding</keyword>
<dbReference type="PROSITE" id="PS51918">
    <property type="entry name" value="RADICAL_SAM"/>
    <property type="match status" value="1"/>
</dbReference>
<name>A0AAE7D8J9_9BACT</name>
<dbReference type="SUPFAM" id="SSF102114">
    <property type="entry name" value="Radical SAM enzymes"/>
    <property type="match status" value="1"/>
</dbReference>
<proteinExistence type="predicted"/>
<dbReference type="GO" id="GO:0046872">
    <property type="term" value="F:metal ion binding"/>
    <property type="evidence" value="ECO:0007669"/>
    <property type="project" value="UniProtKB-KW"/>
</dbReference>
<feature type="domain" description="Radical SAM core" evidence="7">
    <location>
        <begin position="92"/>
        <end position="343"/>
    </location>
</feature>
<sequence>MLPDLKLSYYNFFIPHPERNIYIVYNSLSNSMIEMDWEDGLRCSKLNSMEIHYLDEDIIQTFLHHQMIIPRDIDEFDVVRERAASARNACDTSEVLFMLISPTNGCNMNCPYCFQGDKTSKESDTQYLGSENMAALKSFVEDRIYKPHAAPVKEILVEWFGGEPMMRKRSIAEFSDHVISLADRNGVAYAARIITNGTLLDEKAFEMLEAARVKTLQITIDGSRRTHDSVRYYINGKGTYEKILQNLAAMPAGKFQVTIRINGDKAVFADLEGMFDDLEAMGIWPQRSSEFDFGWSPKFYNYLGYNQEKDVYYTSYEFQRSKEDFARYKVERYNRWARKNGVPEKRLNFAYPSFAEFYCGTVESPNSVSIDDGGYVHKCYNTINDKEKRLQHISEFDPNGEGMDMYRKMDKTAQPDCRTCKVLPICEENCNMRFVSNAESKICSAWKYFMEERMIAIYEHNFMEEEYVEQIVSRTGTVETC</sequence>
<dbReference type="Pfam" id="PF04055">
    <property type="entry name" value="Radical_SAM"/>
    <property type="match status" value="1"/>
</dbReference>
<dbReference type="RefSeq" id="WP_168804458.1">
    <property type="nucleotide sequence ID" value="NZ_CP051205.1"/>
</dbReference>
<dbReference type="CDD" id="cd01335">
    <property type="entry name" value="Radical_SAM"/>
    <property type="match status" value="1"/>
</dbReference>
<protein>
    <submittedName>
        <fullName evidence="8">Radical SAM protein</fullName>
    </submittedName>
</protein>
<evidence type="ECO:0000256" key="2">
    <source>
        <dbReference type="ARBA" id="ARBA00022485"/>
    </source>
</evidence>
<organism evidence="8 9">
    <name type="scientific">Chitinophaga oryzae</name>
    <dbReference type="NCBI Taxonomy" id="2725414"/>
    <lineage>
        <taxon>Bacteria</taxon>
        <taxon>Pseudomonadati</taxon>
        <taxon>Bacteroidota</taxon>
        <taxon>Chitinophagia</taxon>
        <taxon>Chitinophagales</taxon>
        <taxon>Chitinophagaceae</taxon>
        <taxon>Chitinophaga</taxon>
    </lineage>
</organism>
<accession>A0AAE7D8J9</accession>
<dbReference type="GO" id="GO:0003824">
    <property type="term" value="F:catalytic activity"/>
    <property type="evidence" value="ECO:0007669"/>
    <property type="project" value="InterPro"/>
</dbReference>
<comment type="cofactor">
    <cofactor evidence="1">
        <name>[4Fe-4S] cluster</name>
        <dbReference type="ChEBI" id="CHEBI:49883"/>
    </cofactor>
</comment>
<dbReference type="InterPro" id="IPR023885">
    <property type="entry name" value="4Fe4S-binding_SPASM_dom"/>
</dbReference>
<evidence type="ECO:0000259" key="7">
    <source>
        <dbReference type="PROSITE" id="PS51918"/>
    </source>
</evidence>
<keyword evidence="2" id="KW-0004">4Fe-4S</keyword>
<gene>
    <name evidence="8" type="ORF">HF329_13085</name>
</gene>
<evidence type="ECO:0000256" key="5">
    <source>
        <dbReference type="ARBA" id="ARBA00023004"/>
    </source>
</evidence>
<evidence type="ECO:0000256" key="6">
    <source>
        <dbReference type="ARBA" id="ARBA00023014"/>
    </source>
</evidence>
<evidence type="ECO:0000256" key="3">
    <source>
        <dbReference type="ARBA" id="ARBA00022691"/>
    </source>
</evidence>
<evidence type="ECO:0000256" key="1">
    <source>
        <dbReference type="ARBA" id="ARBA00001966"/>
    </source>
</evidence>
<dbReference type="SFLD" id="SFLDG01067">
    <property type="entry name" value="SPASM/twitch_domain_containing"/>
    <property type="match status" value="1"/>
</dbReference>
<dbReference type="NCBIfam" id="TIGR04085">
    <property type="entry name" value="rSAM_more_4Fe4S"/>
    <property type="match status" value="1"/>
</dbReference>
<dbReference type="GO" id="GO:0051539">
    <property type="term" value="F:4 iron, 4 sulfur cluster binding"/>
    <property type="evidence" value="ECO:0007669"/>
    <property type="project" value="UniProtKB-KW"/>
</dbReference>